<dbReference type="AlphaFoldDB" id="A0A9P0M233"/>
<dbReference type="Proteomes" id="UP001152888">
    <property type="component" value="Unassembled WGS sequence"/>
</dbReference>
<reference evidence="2" key="1">
    <citation type="submission" date="2022-03" db="EMBL/GenBank/DDBJ databases">
        <authorList>
            <person name="Sayadi A."/>
        </authorList>
    </citation>
    <scope>NUCLEOTIDE SEQUENCE</scope>
</reference>
<sequence length="58" mass="6785">MKNKSKSVVASEQLIISEKAGRDMMKEKPPLDKKRLEKMEKERKKAEKKVQDKLKKGE</sequence>
<evidence type="ECO:0000313" key="3">
    <source>
        <dbReference type="Proteomes" id="UP001152888"/>
    </source>
</evidence>
<organism evidence="2 3">
    <name type="scientific">Acanthoscelides obtectus</name>
    <name type="common">Bean weevil</name>
    <name type="synonym">Bruchus obtectus</name>
    <dbReference type="NCBI Taxonomy" id="200917"/>
    <lineage>
        <taxon>Eukaryota</taxon>
        <taxon>Metazoa</taxon>
        <taxon>Ecdysozoa</taxon>
        <taxon>Arthropoda</taxon>
        <taxon>Hexapoda</taxon>
        <taxon>Insecta</taxon>
        <taxon>Pterygota</taxon>
        <taxon>Neoptera</taxon>
        <taxon>Endopterygota</taxon>
        <taxon>Coleoptera</taxon>
        <taxon>Polyphaga</taxon>
        <taxon>Cucujiformia</taxon>
        <taxon>Chrysomeloidea</taxon>
        <taxon>Chrysomelidae</taxon>
        <taxon>Bruchinae</taxon>
        <taxon>Bruchini</taxon>
        <taxon>Acanthoscelides</taxon>
    </lineage>
</organism>
<feature type="non-terminal residue" evidence="2">
    <location>
        <position position="58"/>
    </location>
</feature>
<dbReference type="EMBL" id="CAKOFQ010007622">
    <property type="protein sequence ID" value="CAH2005082.1"/>
    <property type="molecule type" value="Genomic_DNA"/>
</dbReference>
<evidence type="ECO:0000313" key="2">
    <source>
        <dbReference type="EMBL" id="CAH2005082.1"/>
    </source>
</evidence>
<keyword evidence="3" id="KW-1185">Reference proteome</keyword>
<evidence type="ECO:0000256" key="1">
    <source>
        <dbReference type="SAM" id="MobiDB-lite"/>
    </source>
</evidence>
<name>A0A9P0M233_ACAOB</name>
<feature type="compositionally biased region" description="Basic and acidic residues" evidence="1">
    <location>
        <begin position="19"/>
        <end position="58"/>
    </location>
</feature>
<proteinExistence type="predicted"/>
<dbReference type="OrthoDB" id="6784092at2759"/>
<feature type="region of interest" description="Disordered" evidence="1">
    <location>
        <begin position="1"/>
        <end position="58"/>
    </location>
</feature>
<accession>A0A9P0M233</accession>
<comment type="caution">
    <text evidence="2">The sequence shown here is derived from an EMBL/GenBank/DDBJ whole genome shotgun (WGS) entry which is preliminary data.</text>
</comment>
<protein>
    <submittedName>
        <fullName evidence="2">Uncharacterized protein</fullName>
    </submittedName>
</protein>
<gene>
    <name evidence="2" type="ORF">ACAOBT_LOCUS28338</name>
</gene>
<feature type="compositionally biased region" description="Polar residues" evidence="1">
    <location>
        <begin position="1"/>
        <end position="10"/>
    </location>
</feature>